<dbReference type="PROSITE" id="PS50850">
    <property type="entry name" value="MFS"/>
    <property type="match status" value="1"/>
</dbReference>
<organism evidence="9 10">
    <name type="scientific">Lachnellula suecica</name>
    <dbReference type="NCBI Taxonomy" id="602035"/>
    <lineage>
        <taxon>Eukaryota</taxon>
        <taxon>Fungi</taxon>
        <taxon>Dikarya</taxon>
        <taxon>Ascomycota</taxon>
        <taxon>Pezizomycotina</taxon>
        <taxon>Leotiomycetes</taxon>
        <taxon>Helotiales</taxon>
        <taxon>Lachnaceae</taxon>
        <taxon>Lachnellula</taxon>
    </lineage>
</organism>
<feature type="region of interest" description="Disordered" evidence="6">
    <location>
        <begin position="1"/>
        <end position="25"/>
    </location>
</feature>
<dbReference type="InterPro" id="IPR036259">
    <property type="entry name" value="MFS_trans_sf"/>
</dbReference>
<name>A0A8T9CL26_9HELO</name>
<evidence type="ECO:0000256" key="6">
    <source>
        <dbReference type="SAM" id="MobiDB-lite"/>
    </source>
</evidence>
<dbReference type="GO" id="GO:0022857">
    <property type="term" value="F:transmembrane transporter activity"/>
    <property type="evidence" value="ECO:0007669"/>
    <property type="project" value="InterPro"/>
</dbReference>
<protein>
    <submittedName>
        <fullName evidence="9">Putative membrane protein</fullName>
    </submittedName>
</protein>
<evidence type="ECO:0000313" key="9">
    <source>
        <dbReference type="EMBL" id="TVY84494.1"/>
    </source>
</evidence>
<keyword evidence="4 7" id="KW-1133">Transmembrane helix</keyword>
<dbReference type="Proteomes" id="UP000469558">
    <property type="component" value="Unassembled WGS sequence"/>
</dbReference>
<keyword evidence="3 7" id="KW-0812">Transmembrane</keyword>
<evidence type="ECO:0000256" key="1">
    <source>
        <dbReference type="ARBA" id="ARBA00004141"/>
    </source>
</evidence>
<dbReference type="OrthoDB" id="10262656at2759"/>
<proteinExistence type="predicted"/>
<feature type="compositionally biased region" description="Low complexity" evidence="6">
    <location>
        <begin position="371"/>
        <end position="380"/>
    </location>
</feature>
<keyword evidence="5 7" id="KW-0472">Membrane</keyword>
<feature type="transmembrane region" description="Helical" evidence="7">
    <location>
        <begin position="88"/>
        <end position="107"/>
    </location>
</feature>
<feature type="transmembrane region" description="Helical" evidence="7">
    <location>
        <begin position="231"/>
        <end position="253"/>
    </location>
</feature>
<dbReference type="PANTHER" id="PTHR23504">
    <property type="entry name" value="MAJOR FACILITATOR SUPERFAMILY DOMAIN-CONTAINING PROTEIN 10"/>
    <property type="match status" value="1"/>
</dbReference>
<evidence type="ECO:0000256" key="7">
    <source>
        <dbReference type="SAM" id="Phobius"/>
    </source>
</evidence>
<keyword evidence="2" id="KW-0813">Transport</keyword>
<dbReference type="SUPFAM" id="SSF103473">
    <property type="entry name" value="MFS general substrate transporter"/>
    <property type="match status" value="1"/>
</dbReference>
<accession>A0A8T9CL26</accession>
<dbReference type="Gene3D" id="1.20.1250.20">
    <property type="entry name" value="MFS general substrate transporter like domains"/>
    <property type="match status" value="1"/>
</dbReference>
<evidence type="ECO:0000256" key="2">
    <source>
        <dbReference type="ARBA" id="ARBA00022448"/>
    </source>
</evidence>
<keyword evidence="10" id="KW-1185">Reference proteome</keyword>
<dbReference type="EMBL" id="QGMK01000079">
    <property type="protein sequence ID" value="TVY84494.1"/>
    <property type="molecule type" value="Genomic_DNA"/>
</dbReference>
<comment type="caution">
    <text evidence="9">The sequence shown here is derived from an EMBL/GenBank/DDBJ whole genome shotgun (WGS) entry which is preliminary data.</text>
</comment>
<dbReference type="GO" id="GO:0016020">
    <property type="term" value="C:membrane"/>
    <property type="evidence" value="ECO:0007669"/>
    <property type="project" value="UniProtKB-SubCell"/>
</dbReference>
<feature type="region of interest" description="Disordered" evidence="6">
    <location>
        <begin position="361"/>
        <end position="395"/>
    </location>
</feature>
<dbReference type="AlphaFoldDB" id="A0A8T9CL26"/>
<feature type="non-terminal residue" evidence="9">
    <location>
        <position position="395"/>
    </location>
</feature>
<comment type="subcellular location">
    <subcellularLocation>
        <location evidence="1">Membrane</location>
        <topology evidence="1">Multi-pass membrane protein</topology>
    </subcellularLocation>
</comment>
<gene>
    <name evidence="9" type="primary">YCR023C_5</name>
    <name evidence="9" type="ORF">LSUE1_G002454</name>
</gene>
<evidence type="ECO:0000256" key="4">
    <source>
        <dbReference type="ARBA" id="ARBA00022989"/>
    </source>
</evidence>
<evidence type="ECO:0000259" key="8">
    <source>
        <dbReference type="PROSITE" id="PS50850"/>
    </source>
</evidence>
<dbReference type="Pfam" id="PF07690">
    <property type="entry name" value="MFS_1"/>
    <property type="match status" value="1"/>
</dbReference>
<dbReference type="InterPro" id="IPR020846">
    <property type="entry name" value="MFS_dom"/>
</dbReference>
<evidence type="ECO:0000256" key="3">
    <source>
        <dbReference type="ARBA" id="ARBA00022692"/>
    </source>
</evidence>
<evidence type="ECO:0000313" key="10">
    <source>
        <dbReference type="Proteomes" id="UP000469558"/>
    </source>
</evidence>
<feature type="transmembrane region" description="Helical" evidence="7">
    <location>
        <begin position="183"/>
        <end position="211"/>
    </location>
</feature>
<evidence type="ECO:0000256" key="5">
    <source>
        <dbReference type="ARBA" id="ARBA00023136"/>
    </source>
</evidence>
<feature type="domain" description="Major facilitator superfamily (MFS) profile" evidence="8">
    <location>
        <begin position="43"/>
        <end position="395"/>
    </location>
</feature>
<reference evidence="9 10" key="1">
    <citation type="submission" date="2018-05" db="EMBL/GenBank/DDBJ databases">
        <title>Genome sequencing and assembly of the regulated plant pathogen Lachnellula willkommii and related sister species for the development of diagnostic species identification markers.</title>
        <authorList>
            <person name="Giroux E."/>
            <person name="Bilodeau G."/>
        </authorList>
    </citation>
    <scope>NUCLEOTIDE SEQUENCE [LARGE SCALE GENOMIC DNA]</scope>
    <source>
        <strain evidence="9 10">CBS 268.59</strain>
    </source>
</reference>
<dbReference type="PANTHER" id="PTHR23504:SF6">
    <property type="entry name" value="MULTIDRUG TRANSPORTER, PUTATIVE (AFU_ORTHOLOGUE AFUA_4G08740)-RELATED"/>
    <property type="match status" value="1"/>
</dbReference>
<sequence length="395" mass="42894">MTKQENVEAEGLLQKPESVSSASAKSPNDKEVITWMSLPHKRQLFLLALCRLSEPLSNTCLLPYIYYLVKSIIKDGDDASAAADISRLSGLLVAAFPLAQFATSMLWGRWSDIYGRKSIITIGLLASVIANMAFGFSRSVGALFFWRILAGLGNGNTGVMRTMTAEIVKERKYQTRAFLILPLVFNSGMVAGLALGGCLADPVVNMAWLFGPNGVFNVGKNEGGVAWALKYPYALPAMSNAIALGVSLMLAVFGLKETLSGKEDGKDYGIAVGQWLIRRLTFQGRSTLESTEYTAIKLEDFPPTHTDDTVIVTLSPPPVQRPNPPFRNIWTRDVLVTLISFGLLPLHNSAFHAHLPHLPQHTHIPQSTRTPSSPSPAAWACNRRQSASGSPASAL</sequence>
<feature type="compositionally biased region" description="Polar residues" evidence="6">
    <location>
        <begin position="383"/>
        <end position="395"/>
    </location>
</feature>
<dbReference type="InterPro" id="IPR011701">
    <property type="entry name" value="MFS"/>
</dbReference>
<feature type="transmembrane region" description="Helical" evidence="7">
    <location>
        <begin position="119"/>
        <end position="137"/>
    </location>
</feature>